<evidence type="ECO:0000256" key="3">
    <source>
        <dbReference type="ARBA" id="ARBA00023315"/>
    </source>
</evidence>
<accession>A0A8S0TIS4</accession>
<keyword evidence="6" id="KW-1185">Reference proteome</keyword>
<evidence type="ECO:0000313" key="5">
    <source>
        <dbReference type="EMBL" id="CAA3005617.1"/>
    </source>
</evidence>
<dbReference type="InterPro" id="IPR029058">
    <property type="entry name" value="AB_hydrolase_fold"/>
</dbReference>
<keyword evidence="2" id="KW-0808">Transferase</keyword>
<organism evidence="5 6">
    <name type="scientific">Olea europaea subsp. europaea</name>
    <dbReference type="NCBI Taxonomy" id="158383"/>
    <lineage>
        <taxon>Eukaryota</taxon>
        <taxon>Viridiplantae</taxon>
        <taxon>Streptophyta</taxon>
        <taxon>Embryophyta</taxon>
        <taxon>Tracheophyta</taxon>
        <taxon>Spermatophyta</taxon>
        <taxon>Magnoliopsida</taxon>
        <taxon>eudicotyledons</taxon>
        <taxon>Gunneridae</taxon>
        <taxon>Pentapetalae</taxon>
        <taxon>asterids</taxon>
        <taxon>lamiids</taxon>
        <taxon>Lamiales</taxon>
        <taxon>Oleaceae</taxon>
        <taxon>Oleeae</taxon>
        <taxon>Olea</taxon>
    </lineage>
</organism>
<dbReference type="AlphaFoldDB" id="A0A8S0TIS4"/>
<gene>
    <name evidence="5" type="ORF">OLEA9_A045780</name>
</gene>
<dbReference type="Gramene" id="OE9A045780T2">
    <property type="protein sequence ID" value="OE9A045780C2"/>
    <property type="gene ID" value="OE9A045780"/>
</dbReference>
<comment type="similarity">
    <text evidence="1">Belongs to the diacylglycerol acyltransferase family.</text>
</comment>
<reference evidence="5 6" key="1">
    <citation type="submission" date="2019-12" db="EMBL/GenBank/DDBJ databases">
        <authorList>
            <person name="Alioto T."/>
            <person name="Alioto T."/>
            <person name="Gomez Garrido J."/>
        </authorList>
    </citation>
    <scope>NUCLEOTIDE SEQUENCE [LARGE SCALE GENOMIC DNA]</scope>
</reference>
<dbReference type="EMBL" id="CACTIH010007247">
    <property type="protein sequence ID" value="CAA3005617.1"/>
    <property type="molecule type" value="Genomic_DNA"/>
</dbReference>
<evidence type="ECO:0000313" key="6">
    <source>
        <dbReference type="Proteomes" id="UP000594638"/>
    </source>
</evidence>
<dbReference type="OrthoDB" id="44277at2759"/>
<dbReference type="GO" id="GO:0016787">
    <property type="term" value="F:hydrolase activity"/>
    <property type="evidence" value="ECO:0007669"/>
    <property type="project" value="UniProtKB-ARBA"/>
</dbReference>
<comment type="caution">
    <text evidence="5">The sequence shown here is derived from an EMBL/GenBank/DDBJ whole genome shotgun (WGS) entry which is preliminary data.</text>
</comment>
<dbReference type="Pfam" id="PF00561">
    <property type="entry name" value="Abhydrolase_1"/>
    <property type="match status" value="1"/>
</dbReference>
<dbReference type="Proteomes" id="UP000594638">
    <property type="component" value="Unassembled WGS sequence"/>
</dbReference>
<evidence type="ECO:0000256" key="2">
    <source>
        <dbReference type="ARBA" id="ARBA00022679"/>
    </source>
</evidence>
<dbReference type="GO" id="GO:0016020">
    <property type="term" value="C:membrane"/>
    <property type="evidence" value="ECO:0007669"/>
    <property type="project" value="TreeGrafter"/>
</dbReference>
<dbReference type="SUPFAM" id="SSF53474">
    <property type="entry name" value="alpha/beta-Hydrolases"/>
    <property type="match status" value="1"/>
</dbReference>
<dbReference type="GO" id="GO:0004144">
    <property type="term" value="F:diacylglycerol O-acyltransferase activity"/>
    <property type="evidence" value="ECO:0007669"/>
    <property type="project" value="UniProtKB-ARBA"/>
</dbReference>
<dbReference type="PANTHER" id="PTHR22753">
    <property type="entry name" value="TRANSMEMBRANE PROTEIN 68"/>
    <property type="match status" value="1"/>
</dbReference>
<sequence>MASIVKSFWATPSFALNLNKKRHSRSQIQCSTSGDSAAAALSVESVKVNRIVDGVSSSVVKEKEETDRISVEVWHDHRGSNVEEKNREKVSDDEKLEPLWDDGYGTQSVKDYLELAKEIIKPDGGPPRWFTPISCGPPLKDSPILLFLPGMDGLGLGLILHHKSLGKVFQVRCMHVPVQDRTPFEVLVEWVEETLRSEHSSAPKRPIYIVGDSLGGCLALAVAARNPNIDLVVILANPATSFGRSQLQPLLPLLEALPNELHTTVPYLLSFVMGDPVKMATANIDSMLPPTKYFEQLSGNLTGLLPRLSGLSDIIPKKTLLWKLKLLKSAAAYANSRLHAIKAEVLVLASGKDNMLPSKDEAWRLSRSIQNCKIRYFKDNGHTILLEDGVNLLTIIKGTCTYRRSRNYDFVANYLPPSKSEFKQALSGNGWLRNYTGPVMWSTMEDGKIVRGLSGVPNEGPVLLVGYHMLTGLDIIPLIEQFLLEKKILVRGIAHPTLFSHLVESKGKDFSLFDTLRLYGALPVSASNLFKLFKTKSHVLLYPGGAREAFHRKGEEYKLFWPDQQEFVRMAARFGATIVPFGVVGEDDIAELVLDYDDLTRIPNIGDKIRRDNEKYKDLNIRAGISGEVANQNLHIPVILPKIPGRFYYLFGKPIPTKGRREMLKDRTNARKLYLHIKSEVENRMAYLMKKRKEDPYRSIVDRTLYRVLHAPMDQVPSFEP</sequence>
<dbReference type="PANTHER" id="PTHR22753:SF14">
    <property type="entry name" value="MONOACYLGLYCEROL_DIACYLGLYCEROL O-ACYLTRANSFERASE"/>
    <property type="match status" value="1"/>
</dbReference>
<dbReference type="Gramene" id="OE9A045780T1">
    <property type="protein sequence ID" value="OE9A045780C1"/>
    <property type="gene ID" value="OE9A045780"/>
</dbReference>
<name>A0A8S0TIS4_OLEEU</name>
<dbReference type="Pfam" id="PF03982">
    <property type="entry name" value="DAGAT"/>
    <property type="match status" value="1"/>
</dbReference>
<evidence type="ECO:0000256" key="1">
    <source>
        <dbReference type="ARBA" id="ARBA00005420"/>
    </source>
</evidence>
<dbReference type="GO" id="GO:0019432">
    <property type="term" value="P:triglyceride biosynthetic process"/>
    <property type="evidence" value="ECO:0007669"/>
    <property type="project" value="UniProtKB-ARBA"/>
</dbReference>
<evidence type="ECO:0000259" key="4">
    <source>
        <dbReference type="Pfam" id="PF00561"/>
    </source>
</evidence>
<feature type="domain" description="AB hydrolase-1" evidence="4">
    <location>
        <begin position="184"/>
        <end position="388"/>
    </location>
</feature>
<dbReference type="Gene3D" id="3.40.50.1820">
    <property type="entry name" value="alpha/beta hydrolase"/>
    <property type="match status" value="1"/>
</dbReference>
<dbReference type="InterPro" id="IPR000073">
    <property type="entry name" value="AB_hydrolase_1"/>
</dbReference>
<protein>
    <submittedName>
        <fullName evidence="5">Acyltransferase At1g54570, chloroplastic isoform X1</fullName>
    </submittedName>
</protein>
<dbReference type="CDD" id="cd07987">
    <property type="entry name" value="LPLAT_MGAT-like"/>
    <property type="match status" value="1"/>
</dbReference>
<proteinExistence type="inferred from homology"/>
<dbReference type="InterPro" id="IPR007130">
    <property type="entry name" value="DAGAT"/>
</dbReference>
<keyword evidence="3 5" id="KW-0012">Acyltransferase</keyword>